<gene>
    <name evidence="2" type="ORF">DSA09_25775</name>
</gene>
<evidence type="ECO:0000256" key="1">
    <source>
        <dbReference type="SAM" id="SignalP"/>
    </source>
</evidence>
<organism evidence="2">
    <name type="scientific">Salmonella enterica</name>
    <name type="common">Salmonella choleraesuis</name>
    <dbReference type="NCBI Taxonomy" id="28901"/>
    <lineage>
        <taxon>Bacteria</taxon>
        <taxon>Pseudomonadati</taxon>
        <taxon>Pseudomonadota</taxon>
        <taxon>Gammaproteobacteria</taxon>
        <taxon>Enterobacterales</taxon>
        <taxon>Enterobacteriaceae</taxon>
        <taxon>Salmonella</taxon>
    </lineage>
</organism>
<feature type="signal peptide" evidence="1">
    <location>
        <begin position="1"/>
        <end position="22"/>
    </location>
</feature>
<sequence>MKIFTTALIALGPLTYSLSAGATYYSNSPAYPTGAWSVAIIGGAHDWMPDPNEHYSVFDATVIELTVNGLENGQLQAKITEHVSLRREVLNYKWKTGDYNPLVPQDYPAGATGFAEFGQQLWEQGSACPLDDLQKVDAKVTYATALSNTPGTHTRVVTVELTGVNTTRCAILTSNRVRR</sequence>
<keyword evidence="1" id="KW-0732">Signal</keyword>
<accession>A0A5T8BIG6</accession>
<protein>
    <submittedName>
        <fullName evidence="2">Uncharacterized protein</fullName>
    </submittedName>
</protein>
<comment type="caution">
    <text evidence="2">The sequence shown here is derived from an EMBL/GenBank/DDBJ whole genome shotgun (WGS) entry which is preliminary data.</text>
</comment>
<proteinExistence type="predicted"/>
<feature type="chain" id="PRO_5030139166" evidence="1">
    <location>
        <begin position="23"/>
        <end position="179"/>
    </location>
</feature>
<reference evidence="2" key="1">
    <citation type="submission" date="2018-07" db="EMBL/GenBank/DDBJ databases">
        <authorList>
            <consortium name="PulseNet: The National Subtyping Network for Foodborne Disease Surveillance"/>
            <person name="Tarr C.L."/>
            <person name="Trees E."/>
            <person name="Katz L.S."/>
            <person name="Carleton-Romer H.A."/>
            <person name="Stroika S."/>
            <person name="Kucerova Z."/>
            <person name="Roache K.F."/>
            <person name="Sabol A.L."/>
            <person name="Besser J."/>
            <person name="Gerner-Smidt P."/>
        </authorList>
    </citation>
    <scope>NUCLEOTIDE SEQUENCE</scope>
    <source>
        <strain evidence="2">PNUSAS044948</strain>
    </source>
</reference>
<dbReference type="AlphaFoldDB" id="A0A5T8BIG6"/>
<dbReference type="EMBL" id="AAGFSO010000041">
    <property type="protein sequence ID" value="EBN4403372.1"/>
    <property type="molecule type" value="Genomic_DNA"/>
</dbReference>
<evidence type="ECO:0000313" key="2">
    <source>
        <dbReference type="EMBL" id="EBN4403372.1"/>
    </source>
</evidence>
<name>A0A5T8BIG6_SALER</name>